<keyword evidence="1" id="KW-1133">Transmembrane helix</keyword>
<evidence type="ECO:0000256" key="1">
    <source>
        <dbReference type="SAM" id="Phobius"/>
    </source>
</evidence>
<gene>
    <name evidence="2" type="ORF">K503DRAFT_448798</name>
</gene>
<dbReference type="EMBL" id="KV448126">
    <property type="protein sequence ID" value="OAX44315.1"/>
    <property type="molecule type" value="Genomic_DNA"/>
</dbReference>
<organism evidence="2 3">
    <name type="scientific">Rhizopogon vinicolor AM-OR11-026</name>
    <dbReference type="NCBI Taxonomy" id="1314800"/>
    <lineage>
        <taxon>Eukaryota</taxon>
        <taxon>Fungi</taxon>
        <taxon>Dikarya</taxon>
        <taxon>Basidiomycota</taxon>
        <taxon>Agaricomycotina</taxon>
        <taxon>Agaricomycetes</taxon>
        <taxon>Agaricomycetidae</taxon>
        <taxon>Boletales</taxon>
        <taxon>Suillineae</taxon>
        <taxon>Rhizopogonaceae</taxon>
        <taxon>Rhizopogon</taxon>
    </lineage>
</organism>
<accession>A0A1B7NHE7</accession>
<dbReference type="Proteomes" id="UP000092154">
    <property type="component" value="Unassembled WGS sequence"/>
</dbReference>
<reference evidence="2 3" key="1">
    <citation type="submission" date="2016-06" db="EMBL/GenBank/DDBJ databases">
        <title>Comparative genomics of the ectomycorrhizal sister species Rhizopogon vinicolor and Rhizopogon vesiculosus (Basidiomycota: Boletales) reveals a divergence of the mating type B locus.</title>
        <authorList>
            <consortium name="DOE Joint Genome Institute"/>
            <person name="Mujic A.B."/>
            <person name="Kuo A."/>
            <person name="Tritt A."/>
            <person name="Lipzen A."/>
            <person name="Chen C."/>
            <person name="Johnson J."/>
            <person name="Sharma A."/>
            <person name="Barry K."/>
            <person name="Grigoriev I.V."/>
            <person name="Spatafora J.W."/>
        </authorList>
    </citation>
    <scope>NUCLEOTIDE SEQUENCE [LARGE SCALE GENOMIC DNA]</scope>
    <source>
        <strain evidence="2 3">AM-OR11-026</strain>
    </source>
</reference>
<name>A0A1B7NHE7_9AGAM</name>
<feature type="transmembrane region" description="Helical" evidence="1">
    <location>
        <begin position="31"/>
        <end position="55"/>
    </location>
</feature>
<sequence>MASPALFAFEFVEGSNITSSNALDEPSRQCILVLTCAVCILLHAFNVATIILYPLSRSWPHRDFYSTSTMDLLILDLIIRTHSAVSENAYLLS</sequence>
<proteinExistence type="predicted"/>
<dbReference type="AlphaFoldDB" id="A0A1B7NHE7"/>
<keyword evidence="1" id="KW-0812">Transmembrane</keyword>
<evidence type="ECO:0000313" key="3">
    <source>
        <dbReference type="Proteomes" id="UP000092154"/>
    </source>
</evidence>
<keyword evidence="3" id="KW-1185">Reference proteome</keyword>
<keyword evidence="1" id="KW-0472">Membrane</keyword>
<evidence type="ECO:0000313" key="2">
    <source>
        <dbReference type="EMBL" id="OAX44315.1"/>
    </source>
</evidence>
<dbReference type="InParanoid" id="A0A1B7NHE7"/>
<protein>
    <submittedName>
        <fullName evidence="2">Uncharacterized protein</fullName>
    </submittedName>
</protein>